<reference evidence="1" key="2">
    <citation type="submission" date="2022-06" db="UniProtKB">
        <authorList>
            <consortium name="EnsemblMetazoa"/>
        </authorList>
    </citation>
    <scope>IDENTIFICATION</scope>
    <source>
        <strain evidence="1">PS312</strain>
    </source>
</reference>
<gene>
    <name evidence="1" type="primary">WBGene00099631</name>
</gene>
<keyword evidence="2" id="KW-1185">Reference proteome</keyword>
<accession>A0A8R1YCI2</accession>
<protein>
    <submittedName>
        <fullName evidence="1">Uncharacterized protein</fullName>
    </submittedName>
</protein>
<proteinExistence type="predicted"/>
<organism evidence="1 2">
    <name type="scientific">Pristionchus pacificus</name>
    <name type="common">Parasitic nematode worm</name>
    <dbReference type="NCBI Taxonomy" id="54126"/>
    <lineage>
        <taxon>Eukaryota</taxon>
        <taxon>Metazoa</taxon>
        <taxon>Ecdysozoa</taxon>
        <taxon>Nematoda</taxon>
        <taxon>Chromadorea</taxon>
        <taxon>Rhabditida</taxon>
        <taxon>Rhabditina</taxon>
        <taxon>Diplogasteromorpha</taxon>
        <taxon>Diplogasteroidea</taxon>
        <taxon>Neodiplogasteridae</taxon>
        <taxon>Pristionchus</taxon>
    </lineage>
</organism>
<evidence type="ECO:0000313" key="1">
    <source>
        <dbReference type="EnsemblMetazoa" id="PPA10077.1"/>
    </source>
</evidence>
<dbReference type="Proteomes" id="UP000005239">
    <property type="component" value="Unassembled WGS sequence"/>
</dbReference>
<evidence type="ECO:0000313" key="2">
    <source>
        <dbReference type="Proteomes" id="UP000005239"/>
    </source>
</evidence>
<name>A0A2A6B3W5_PRIPA</name>
<dbReference type="EnsemblMetazoa" id="PPA10077.1">
    <property type="protein sequence ID" value="PPA10077.1"/>
    <property type="gene ID" value="WBGene00099631"/>
</dbReference>
<reference evidence="2" key="1">
    <citation type="journal article" date="2008" name="Nat. Genet.">
        <title>The Pristionchus pacificus genome provides a unique perspective on nematode lifestyle and parasitism.</title>
        <authorList>
            <person name="Dieterich C."/>
            <person name="Clifton S.W."/>
            <person name="Schuster L.N."/>
            <person name="Chinwalla A."/>
            <person name="Delehaunty K."/>
            <person name="Dinkelacker I."/>
            <person name="Fulton L."/>
            <person name="Fulton R."/>
            <person name="Godfrey J."/>
            <person name="Minx P."/>
            <person name="Mitreva M."/>
            <person name="Roeseler W."/>
            <person name="Tian H."/>
            <person name="Witte H."/>
            <person name="Yang S.P."/>
            <person name="Wilson R.K."/>
            <person name="Sommer R.J."/>
        </authorList>
    </citation>
    <scope>NUCLEOTIDE SEQUENCE [LARGE SCALE GENOMIC DNA]</scope>
    <source>
        <strain evidence="2">PS312</strain>
    </source>
</reference>
<accession>A0A2A6B3W5</accession>
<dbReference type="AlphaFoldDB" id="A0A2A6B3W5"/>
<sequence length="287" mass="32637">MTSSRVVSSSLCLPLLVALLFSLAHCDSRDDFNKLRQCRNCIVPSLYSPRWMGVDIVKYTSRPCKWIECNGNHELWVNGKNYKMNKLKCDNGQFKPMQFTLNTHHQTAAMKGAGDRDDGLREVMCVIPKVSGYYDVLGNWTNKENARCGVNKIHFDIGCDRNEFFSPFVNCVEAAVTEDSIQCPEGYTMNTMLKTLPIVLETEKIQCHGEEWKVHLPDNKTLDHTVTRMDSVVTVRCTKYQRPPGNNFIMEFVWAGFLGVIFGVGIYRCLSVHGVQDIFAFLREAQG</sequence>